<feature type="domain" description="Spermatogenesis-associated protein 6 N-terminal" evidence="4">
    <location>
        <begin position="10"/>
        <end position="150"/>
    </location>
</feature>
<feature type="region of interest" description="Disordered" evidence="3">
    <location>
        <begin position="155"/>
        <end position="290"/>
    </location>
</feature>
<dbReference type="RefSeq" id="XP_013396033.1">
    <property type="nucleotide sequence ID" value="XM_013540579.1"/>
</dbReference>
<evidence type="ECO:0000259" key="4">
    <source>
        <dbReference type="Pfam" id="PF14909"/>
    </source>
</evidence>
<dbReference type="GO" id="GO:0120212">
    <property type="term" value="C:sperm head-tail coupling apparatus"/>
    <property type="evidence" value="ECO:0007669"/>
    <property type="project" value="InterPro"/>
</dbReference>
<dbReference type="GeneID" id="106163088"/>
<evidence type="ECO:0000256" key="3">
    <source>
        <dbReference type="SAM" id="MobiDB-lite"/>
    </source>
</evidence>
<feature type="compositionally biased region" description="Basic residues" evidence="3">
    <location>
        <begin position="264"/>
        <end position="283"/>
    </location>
</feature>
<sequence>MPRKVLKCVVELTLHAVTCPGTWLPYRDDVYISVCMLGQHRRSRLVGPVFPLLFHDKLRFEKVFFYARDPSQVAELMEDEHVLFELIQLTDLEQGGTLLASYENNTRDFLYPSPSLAPTYGTQDREVLMERTLEFPGISPKIEFSTKTTIKETRYPYAEDADTAGSTEEDVMVPRRTPGSGRKSRSRTRTPSRLKEYEEEERGYEQHTIASISRSRSPSPSMRQRLEELSLGESLSDSKPPFVVRKKDSASLIGRIPGSPPAERKKKKKKKGNTPKKISRGIRSRSLSPSRKTTVSEYCPHCLYPHTDKTCTVCKLYKQYTGKGYWGHSLHYHPEPHRHKSVKVIREPGYEPQPIFESTNLGSYGETTETDDYLDDPVPSYSPRHSRTYSAPAPRAPSPILYKSSLRDRFDERPYSPSAADRIRRRVDTALARSRSPSPYTSPRLRGSHYDSLDDLAVEFELARDRDRSLVHLTNGEYWTQKASQYTGKSHRELFQDNCRKIYHNIYKQARTEFLDD</sequence>
<comment type="similarity">
    <text evidence="1">Belongs to the SPATA6 family.</text>
</comment>
<feature type="compositionally biased region" description="Polar residues" evidence="3">
    <location>
        <begin position="356"/>
        <end position="367"/>
    </location>
</feature>
<feature type="compositionally biased region" description="Basic residues" evidence="3">
    <location>
        <begin position="182"/>
        <end position="192"/>
    </location>
</feature>
<dbReference type="STRING" id="7574.A0A1S3ICZ1"/>
<evidence type="ECO:0000313" key="5">
    <source>
        <dbReference type="Proteomes" id="UP000085678"/>
    </source>
</evidence>
<accession>A0A1S3ICZ1</accession>
<evidence type="ECO:0000313" key="7">
    <source>
        <dbReference type="RefSeq" id="XP_013396033.1"/>
    </source>
</evidence>
<dbReference type="PANTHER" id="PTHR16435">
    <property type="entry name" value="SPERMATOGENESIS-ASSOCIATED PROTEIN 6 SPATA6"/>
    <property type="match status" value="1"/>
</dbReference>
<dbReference type="InterPro" id="IPR042769">
    <property type="entry name" value="SPATA6_fam"/>
</dbReference>
<keyword evidence="5" id="KW-1185">Reference proteome</keyword>
<gene>
    <name evidence="6 7" type="primary">LOC106163088</name>
</gene>
<dbReference type="Proteomes" id="UP000085678">
    <property type="component" value="Unplaced"/>
</dbReference>
<evidence type="ECO:0000256" key="2">
    <source>
        <dbReference type="ARBA" id="ARBA00022553"/>
    </source>
</evidence>
<dbReference type="KEGG" id="lak:106163088"/>
<dbReference type="PANTHER" id="PTHR16435:SF6">
    <property type="entry name" value="IP09370P"/>
    <property type="match status" value="1"/>
</dbReference>
<feature type="compositionally biased region" description="Low complexity" evidence="3">
    <location>
        <begin position="211"/>
        <end position="221"/>
    </location>
</feature>
<dbReference type="OMA" id="HGREFDD"/>
<reference evidence="6 7" key="1">
    <citation type="submission" date="2025-04" db="UniProtKB">
        <authorList>
            <consortium name="RefSeq"/>
        </authorList>
    </citation>
    <scope>IDENTIFICATION</scope>
    <source>
        <tissue evidence="6 7">Gonads</tissue>
    </source>
</reference>
<dbReference type="AlphaFoldDB" id="A0A1S3ICZ1"/>
<dbReference type="RefSeq" id="XP_013396032.1">
    <property type="nucleotide sequence ID" value="XM_013540578.1"/>
</dbReference>
<name>A0A1S3ICZ1_LINAN</name>
<dbReference type="InterPro" id="IPR032732">
    <property type="entry name" value="SPATA6_N"/>
</dbReference>
<feature type="compositionally biased region" description="Low complexity" evidence="3">
    <location>
        <begin position="229"/>
        <end position="238"/>
    </location>
</feature>
<dbReference type="Pfam" id="PF14909">
    <property type="entry name" value="SPATA6"/>
    <property type="match status" value="1"/>
</dbReference>
<feature type="compositionally biased region" description="Acidic residues" evidence="3">
    <location>
        <begin position="159"/>
        <end position="171"/>
    </location>
</feature>
<evidence type="ECO:0000256" key="1">
    <source>
        <dbReference type="ARBA" id="ARBA00006215"/>
    </source>
</evidence>
<proteinExistence type="inferred from homology"/>
<feature type="region of interest" description="Disordered" evidence="3">
    <location>
        <begin position="356"/>
        <end position="403"/>
    </location>
</feature>
<dbReference type="GO" id="GO:0032027">
    <property type="term" value="F:myosin light chain binding"/>
    <property type="evidence" value="ECO:0007669"/>
    <property type="project" value="InterPro"/>
</dbReference>
<organism evidence="5 7">
    <name type="scientific">Lingula anatina</name>
    <name type="common">Brachiopod</name>
    <name type="synonym">Lingula unguis</name>
    <dbReference type="NCBI Taxonomy" id="7574"/>
    <lineage>
        <taxon>Eukaryota</taxon>
        <taxon>Metazoa</taxon>
        <taxon>Spiralia</taxon>
        <taxon>Lophotrochozoa</taxon>
        <taxon>Brachiopoda</taxon>
        <taxon>Linguliformea</taxon>
        <taxon>Lingulata</taxon>
        <taxon>Lingulida</taxon>
        <taxon>Linguloidea</taxon>
        <taxon>Lingulidae</taxon>
        <taxon>Lingula</taxon>
    </lineage>
</organism>
<keyword evidence="2" id="KW-0597">Phosphoprotein</keyword>
<dbReference type="OrthoDB" id="5963614at2759"/>
<dbReference type="GO" id="GO:0007283">
    <property type="term" value="P:spermatogenesis"/>
    <property type="evidence" value="ECO:0007669"/>
    <property type="project" value="InterPro"/>
</dbReference>
<protein>
    <submittedName>
        <fullName evidence="6">Spermatogenesis-associated protein 6 isoform X1</fullName>
    </submittedName>
    <submittedName>
        <fullName evidence="7">Spermatogenesis-associated protein 6 isoform X2</fullName>
    </submittedName>
</protein>
<evidence type="ECO:0000313" key="6">
    <source>
        <dbReference type="RefSeq" id="XP_013396032.1"/>
    </source>
</evidence>